<organism evidence="3 4">
    <name type="scientific">Blyttiomyces helicus</name>
    <dbReference type="NCBI Taxonomy" id="388810"/>
    <lineage>
        <taxon>Eukaryota</taxon>
        <taxon>Fungi</taxon>
        <taxon>Fungi incertae sedis</taxon>
        <taxon>Chytridiomycota</taxon>
        <taxon>Chytridiomycota incertae sedis</taxon>
        <taxon>Chytridiomycetes</taxon>
        <taxon>Chytridiomycetes incertae sedis</taxon>
        <taxon>Blyttiomyces</taxon>
    </lineage>
</organism>
<keyword evidence="4" id="KW-1185">Reference proteome</keyword>
<evidence type="ECO:0000256" key="1">
    <source>
        <dbReference type="SAM" id="MobiDB-lite"/>
    </source>
</evidence>
<feature type="transmembrane region" description="Helical" evidence="2">
    <location>
        <begin position="107"/>
        <end position="126"/>
    </location>
</feature>
<proteinExistence type="predicted"/>
<accession>A0A4P9WNC6</accession>
<keyword evidence="2" id="KW-1133">Transmembrane helix</keyword>
<evidence type="ECO:0000313" key="4">
    <source>
        <dbReference type="Proteomes" id="UP000269721"/>
    </source>
</evidence>
<sequence>MITYSPRRGEHPSTWKPSKVESGGLQFRGLFSLSRDANVTVSLSFNPPPKPSGQASLIPDLLLNQDQYGNSPGWLIRVAAAVLWLSHTISQHHSKDVFSRDPRQPNIASITLIGVGVVGGLTLSFAVCVVGARLGCLIGLFLTAFFIRLHYEKTRATFSSSLIFTFASAYVAGVVLQCMPERSSTCRGPGWSYYTCTTVRKG</sequence>
<evidence type="ECO:0000313" key="3">
    <source>
        <dbReference type="EMBL" id="RKO94002.1"/>
    </source>
</evidence>
<reference evidence="4" key="1">
    <citation type="journal article" date="2018" name="Nat. Microbiol.">
        <title>Leveraging single-cell genomics to expand the fungal tree of life.</title>
        <authorList>
            <person name="Ahrendt S.R."/>
            <person name="Quandt C.A."/>
            <person name="Ciobanu D."/>
            <person name="Clum A."/>
            <person name="Salamov A."/>
            <person name="Andreopoulos B."/>
            <person name="Cheng J.F."/>
            <person name="Woyke T."/>
            <person name="Pelin A."/>
            <person name="Henrissat B."/>
            <person name="Reynolds N.K."/>
            <person name="Benny G.L."/>
            <person name="Smith M.E."/>
            <person name="James T.Y."/>
            <person name="Grigoriev I.V."/>
        </authorList>
    </citation>
    <scope>NUCLEOTIDE SEQUENCE [LARGE SCALE GENOMIC DNA]</scope>
</reference>
<evidence type="ECO:0000256" key="2">
    <source>
        <dbReference type="SAM" id="Phobius"/>
    </source>
</evidence>
<name>A0A4P9WNC6_9FUNG</name>
<keyword evidence="2" id="KW-0812">Transmembrane</keyword>
<dbReference type="EMBL" id="KZ994044">
    <property type="protein sequence ID" value="RKO94002.1"/>
    <property type="molecule type" value="Genomic_DNA"/>
</dbReference>
<dbReference type="Proteomes" id="UP000269721">
    <property type="component" value="Unassembled WGS sequence"/>
</dbReference>
<dbReference type="AlphaFoldDB" id="A0A4P9WNC6"/>
<protein>
    <submittedName>
        <fullName evidence="3">Uncharacterized protein</fullName>
    </submittedName>
</protein>
<feature type="region of interest" description="Disordered" evidence="1">
    <location>
        <begin position="1"/>
        <end position="20"/>
    </location>
</feature>
<feature type="transmembrane region" description="Helical" evidence="2">
    <location>
        <begin position="132"/>
        <end position="151"/>
    </location>
</feature>
<gene>
    <name evidence="3" type="ORF">BDK51DRAFT_31503</name>
</gene>
<keyword evidence="2" id="KW-0472">Membrane</keyword>
<feature type="transmembrane region" description="Helical" evidence="2">
    <location>
        <begin position="158"/>
        <end position="176"/>
    </location>
</feature>